<dbReference type="EMBL" id="SMLW01000636">
    <property type="protein sequence ID" value="MTI27640.1"/>
    <property type="molecule type" value="Genomic_DNA"/>
</dbReference>
<organism evidence="1 2">
    <name type="scientific">Fulvivirga kasyanovii</name>
    <dbReference type="NCBI Taxonomy" id="396812"/>
    <lineage>
        <taxon>Bacteria</taxon>
        <taxon>Pseudomonadati</taxon>
        <taxon>Bacteroidota</taxon>
        <taxon>Cytophagia</taxon>
        <taxon>Cytophagales</taxon>
        <taxon>Fulvivirgaceae</taxon>
        <taxon>Fulvivirga</taxon>
    </lineage>
</organism>
<proteinExistence type="predicted"/>
<evidence type="ECO:0008006" key="3">
    <source>
        <dbReference type="Google" id="ProtNLM"/>
    </source>
</evidence>
<gene>
    <name evidence="1" type="ORF">E1163_21965</name>
</gene>
<dbReference type="SUPFAM" id="SSF52047">
    <property type="entry name" value="RNI-like"/>
    <property type="match status" value="1"/>
</dbReference>
<protein>
    <recommendedName>
        <fullName evidence="3">Leucine-rich repeat domain-containing protein</fullName>
    </recommendedName>
</protein>
<reference evidence="1 2" key="1">
    <citation type="submission" date="2019-02" db="EMBL/GenBank/DDBJ databases">
        <authorList>
            <person name="Goldberg S.R."/>
            <person name="Haltli B.A."/>
            <person name="Correa H."/>
            <person name="Russell K.G."/>
        </authorList>
    </citation>
    <scope>NUCLEOTIDE SEQUENCE [LARGE SCALE GENOMIC DNA]</scope>
    <source>
        <strain evidence="1 2">JCM 16186</strain>
    </source>
</reference>
<dbReference type="Proteomes" id="UP000798808">
    <property type="component" value="Unassembled WGS sequence"/>
</dbReference>
<evidence type="ECO:0000313" key="2">
    <source>
        <dbReference type="Proteomes" id="UP000798808"/>
    </source>
</evidence>
<accession>A0ABW9RV04</accession>
<sequence>MSTVNLYSAKKGFNIQGIDELKTLSSFEKYGTILNDQLFEQVLGLPQISTFGYDVDTLIDKQLTSIAQSKKIKELSISPLRKVSDLDRILQMDGILSLDIGGSPIKTIRIDSHPTLRKFKARSIYEFEELQVTNCDLLEELSLEMIYPEKAVIRNVPNLTALNMGLCHLDDDKAFENQLNQLSSLKQLSLETCNKPLDLRGLKELEWIWFRNGQSKVILNKQLKDSVYTNNYKGPIVYVED</sequence>
<evidence type="ECO:0000313" key="1">
    <source>
        <dbReference type="EMBL" id="MTI27640.1"/>
    </source>
</evidence>
<name>A0ABW9RV04_9BACT</name>
<comment type="caution">
    <text evidence="1">The sequence shown here is derived from an EMBL/GenBank/DDBJ whole genome shotgun (WGS) entry which is preliminary data.</text>
</comment>
<dbReference type="Gene3D" id="3.80.10.10">
    <property type="entry name" value="Ribonuclease Inhibitor"/>
    <property type="match status" value="1"/>
</dbReference>
<dbReference type="InterPro" id="IPR032675">
    <property type="entry name" value="LRR_dom_sf"/>
</dbReference>
<keyword evidence="2" id="KW-1185">Reference proteome</keyword>